<feature type="region of interest" description="Disordered" evidence="2">
    <location>
        <begin position="99"/>
        <end position="121"/>
    </location>
</feature>
<evidence type="ECO:0000256" key="2">
    <source>
        <dbReference type="SAM" id="MobiDB-lite"/>
    </source>
</evidence>
<feature type="domain" description="PIH1D1/2/3 CS-like" evidence="3">
    <location>
        <begin position="274"/>
        <end position="338"/>
    </location>
</feature>
<comment type="similarity">
    <text evidence="1">Belongs to the PIH1 family.</text>
</comment>
<dbReference type="OrthoDB" id="547989at2759"/>
<organism evidence="4 5">
    <name type="scientific">Pleodorina starrii</name>
    <dbReference type="NCBI Taxonomy" id="330485"/>
    <lineage>
        <taxon>Eukaryota</taxon>
        <taxon>Viridiplantae</taxon>
        <taxon>Chlorophyta</taxon>
        <taxon>core chlorophytes</taxon>
        <taxon>Chlorophyceae</taxon>
        <taxon>CS clade</taxon>
        <taxon>Chlamydomonadales</taxon>
        <taxon>Volvocaceae</taxon>
        <taxon>Pleodorina</taxon>
    </lineage>
</organism>
<feature type="compositionally biased region" description="Basic and acidic residues" evidence="2">
    <location>
        <begin position="109"/>
        <end position="120"/>
    </location>
</feature>
<dbReference type="EMBL" id="BRXU01000030">
    <property type="protein sequence ID" value="GLC59825.1"/>
    <property type="molecule type" value="Genomic_DNA"/>
</dbReference>
<proteinExistence type="inferred from homology"/>
<feature type="compositionally biased region" description="Pro residues" evidence="2">
    <location>
        <begin position="254"/>
        <end position="263"/>
    </location>
</feature>
<dbReference type="InterPro" id="IPR041442">
    <property type="entry name" value="PIH1D1/2/3_CS-like"/>
</dbReference>
<dbReference type="CDD" id="cd00298">
    <property type="entry name" value="ACD_sHsps_p23-like"/>
    <property type="match status" value="1"/>
</dbReference>
<reference evidence="4 5" key="1">
    <citation type="journal article" date="2023" name="Commun. Biol.">
        <title>Reorganization of the ancestral sex-determining regions during the evolution of trioecy in Pleodorina starrii.</title>
        <authorList>
            <person name="Takahashi K."/>
            <person name="Suzuki S."/>
            <person name="Kawai-Toyooka H."/>
            <person name="Yamamoto K."/>
            <person name="Hamaji T."/>
            <person name="Ootsuki R."/>
            <person name="Yamaguchi H."/>
            <person name="Kawachi M."/>
            <person name="Higashiyama T."/>
            <person name="Nozaki H."/>
        </authorList>
    </citation>
    <scope>NUCLEOTIDE SEQUENCE [LARGE SCALE GENOMIC DNA]</scope>
    <source>
        <strain evidence="4 5">NIES-4479</strain>
    </source>
</reference>
<feature type="compositionally biased region" description="Low complexity" evidence="2">
    <location>
        <begin position="43"/>
        <end position="63"/>
    </location>
</feature>
<keyword evidence="5" id="KW-1185">Reference proteome</keyword>
<feature type="region of interest" description="Disordered" evidence="2">
    <location>
        <begin position="216"/>
        <end position="270"/>
    </location>
</feature>
<feature type="region of interest" description="Disordered" evidence="2">
    <location>
        <begin position="43"/>
        <end position="86"/>
    </location>
</feature>
<evidence type="ECO:0000256" key="1">
    <source>
        <dbReference type="ARBA" id="ARBA00008511"/>
    </source>
</evidence>
<name>A0A9W6BXT5_9CHLO</name>
<sequence>MAAPALSPAQFEYVRIFDLPKLPDELRGHVLFSRANFIRANASEAGGNGSNAAATSTSASSSNKDSGPGRASGGHPGRGRGKSSSAGFNYSKALSAALDGSGSSVTSRGDGKFQDGRDFAVSDAPGGRAKLVHLTPEALAPDNAERTLQQLDAMQRMAGSHRPQQAAAAAAAAGAPKPATASLAQARSVQQQHAAALAAAANVLYDIDDGDDAGGGGIAAAAASDTSAPRGTPPLPPPSPPAGLRAPEYTLRELPPPPPPPDGPTGQCHQGRGQLEVSVLLPDVSSPGEVDVWLGAGGVLQVAVPGKYHLKLDLPHPVLDDTSHAKWSKAKKRLTLTLTKV</sequence>
<accession>A0A9W6BXT5</accession>
<dbReference type="AlphaFoldDB" id="A0A9W6BXT5"/>
<evidence type="ECO:0000313" key="5">
    <source>
        <dbReference type="Proteomes" id="UP001165080"/>
    </source>
</evidence>
<protein>
    <recommendedName>
        <fullName evidence="3">PIH1D1/2/3 CS-like domain-containing protein</fullName>
    </recommendedName>
</protein>
<dbReference type="Pfam" id="PF18201">
    <property type="entry name" value="PIH1_CS"/>
    <property type="match status" value="1"/>
</dbReference>
<comment type="caution">
    <text evidence="4">The sequence shown here is derived from an EMBL/GenBank/DDBJ whole genome shotgun (WGS) entry which is preliminary data.</text>
</comment>
<feature type="compositionally biased region" description="Pro residues" evidence="2">
    <location>
        <begin position="231"/>
        <end position="241"/>
    </location>
</feature>
<evidence type="ECO:0000259" key="3">
    <source>
        <dbReference type="Pfam" id="PF18201"/>
    </source>
</evidence>
<evidence type="ECO:0000313" key="4">
    <source>
        <dbReference type="EMBL" id="GLC59825.1"/>
    </source>
</evidence>
<gene>
    <name evidence="4" type="primary">PLEST011177</name>
    <name evidence="4" type="ORF">PLESTB_001539800</name>
</gene>
<dbReference type="Proteomes" id="UP001165080">
    <property type="component" value="Unassembled WGS sequence"/>
</dbReference>
<feature type="compositionally biased region" description="Low complexity" evidence="2">
    <location>
        <begin position="219"/>
        <end position="230"/>
    </location>
</feature>